<evidence type="ECO:0000313" key="1">
    <source>
        <dbReference type="EMBL" id="KAJ4953991.1"/>
    </source>
</evidence>
<keyword evidence="2" id="KW-1185">Reference proteome</keyword>
<dbReference type="AlphaFoldDB" id="A0A9Q0GTR1"/>
<dbReference type="Proteomes" id="UP001141806">
    <property type="component" value="Unassembled WGS sequence"/>
</dbReference>
<evidence type="ECO:0000313" key="2">
    <source>
        <dbReference type="Proteomes" id="UP001141806"/>
    </source>
</evidence>
<accession>A0A9Q0GTR1</accession>
<protein>
    <recommendedName>
        <fullName evidence="3">TF-B3 domain-containing protein</fullName>
    </recommendedName>
</protein>
<evidence type="ECO:0008006" key="3">
    <source>
        <dbReference type="Google" id="ProtNLM"/>
    </source>
</evidence>
<proteinExistence type="predicted"/>
<reference evidence="1" key="1">
    <citation type="journal article" date="2023" name="Plant J.">
        <title>The genome of the king protea, Protea cynaroides.</title>
        <authorList>
            <person name="Chang J."/>
            <person name="Duong T.A."/>
            <person name="Schoeman C."/>
            <person name="Ma X."/>
            <person name="Roodt D."/>
            <person name="Barker N."/>
            <person name="Li Z."/>
            <person name="Van de Peer Y."/>
            <person name="Mizrachi E."/>
        </authorList>
    </citation>
    <scope>NUCLEOTIDE SEQUENCE</scope>
    <source>
        <tissue evidence="1">Young leaves</tissue>
    </source>
</reference>
<dbReference type="EMBL" id="JAMYWD010000012">
    <property type="protein sequence ID" value="KAJ4953991.1"/>
    <property type="molecule type" value="Genomic_DNA"/>
</dbReference>
<sequence>MLLTSLQVYRTASSHLVVTPILLILYRHHPRVSPLRKTAPVPSSDIRFFQEPLWFLELDSFNTCLMWEWEPCTGWSLGRGGQPHCKVHYVFRHNWEGVLAMTESTAVLIWKGRFVRALIRRNPIVCNRLDFYGTTCGQSHSHESEWVRANHRKGGDGDAFFQSGWTNLLKGLPLNKGDILTFQYEGDVIPAITTPHSMTGYEKVGSYGFLAV</sequence>
<comment type="caution">
    <text evidence="1">The sequence shown here is derived from an EMBL/GenBank/DDBJ whole genome shotgun (WGS) entry which is preliminary data.</text>
</comment>
<name>A0A9Q0GTR1_9MAGN</name>
<gene>
    <name evidence="1" type="ORF">NE237_030823</name>
</gene>
<organism evidence="1 2">
    <name type="scientific">Protea cynaroides</name>
    <dbReference type="NCBI Taxonomy" id="273540"/>
    <lineage>
        <taxon>Eukaryota</taxon>
        <taxon>Viridiplantae</taxon>
        <taxon>Streptophyta</taxon>
        <taxon>Embryophyta</taxon>
        <taxon>Tracheophyta</taxon>
        <taxon>Spermatophyta</taxon>
        <taxon>Magnoliopsida</taxon>
        <taxon>Proteales</taxon>
        <taxon>Proteaceae</taxon>
        <taxon>Protea</taxon>
    </lineage>
</organism>